<comment type="caution">
    <text evidence="8">The sequence shown here is derived from an EMBL/GenBank/DDBJ whole genome shotgun (WGS) entry which is preliminary data.</text>
</comment>
<dbReference type="PROSITE" id="PS51821">
    <property type="entry name" value="VELVET"/>
    <property type="match status" value="1"/>
</dbReference>
<dbReference type="InterPro" id="IPR037525">
    <property type="entry name" value="Velvet_dom"/>
</dbReference>
<dbReference type="InterPro" id="IPR021740">
    <property type="entry name" value="Velvet"/>
</dbReference>
<evidence type="ECO:0000256" key="3">
    <source>
        <dbReference type="ARBA" id="ARBA00023015"/>
    </source>
</evidence>
<evidence type="ECO:0000256" key="6">
    <source>
        <dbReference type="SAM" id="MobiDB-lite"/>
    </source>
</evidence>
<reference evidence="8 9" key="1">
    <citation type="journal article" date="2023" name="bioRxiv">
        <title>High-quality genome assemblies of four members of thePodospora anserinaspecies complex.</title>
        <authorList>
            <person name="Ament-Velasquez S.L."/>
            <person name="Vogan A.A."/>
            <person name="Wallerman O."/>
            <person name="Hartmann F."/>
            <person name="Gautier V."/>
            <person name="Silar P."/>
            <person name="Giraud T."/>
            <person name="Johannesson H."/>
        </authorList>
    </citation>
    <scope>NUCLEOTIDE SEQUENCE [LARGE SCALE GENOMIC DNA]</scope>
    <source>
        <strain evidence="8 9">CBS 112042</strain>
    </source>
</reference>
<dbReference type="EMBL" id="JAFFGZ010000006">
    <property type="protein sequence ID" value="KAK4643505.1"/>
    <property type="molecule type" value="Genomic_DNA"/>
</dbReference>
<keyword evidence="3" id="KW-0805">Transcription regulation</keyword>
<dbReference type="GeneID" id="87898520"/>
<organism evidence="8 9">
    <name type="scientific">Podospora bellae-mahoneyi</name>
    <dbReference type="NCBI Taxonomy" id="2093777"/>
    <lineage>
        <taxon>Eukaryota</taxon>
        <taxon>Fungi</taxon>
        <taxon>Dikarya</taxon>
        <taxon>Ascomycota</taxon>
        <taxon>Pezizomycotina</taxon>
        <taxon>Sordariomycetes</taxon>
        <taxon>Sordariomycetidae</taxon>
        <taxon>Sordariales</taxon>
        <taxon>Podosporaceae</taxon>
        <taxon>Podospora</taxon>
    </lineage>
</organism>
<dbReference type="InterPro" id="IPR038491">
    <property type="entry name" value="Velvet_dom_sf"/>
</dbReference>
<feature type="region of interest" description="Disordered" evidence="6">
    <location>
        <begin position="182"/>
        <end position="203"/>
    </location>
</feature>
<sequence>MMAGLAAQDYQLEIRQQPKAGCVALTKGKDRRPLDPPPIVQLKVSPRLDPTQRFLQNPYLILIAKLVPKDGENDEQQRRTETKGGDLAGTVVSSLYNLKDTDNTQGGFFVFGDLSVKREGSFRLEFTLFELRSQTKDCWQLSSCISDTFQVYANKAFPGLQESTFLTRTFSDQGVRLRLRKDSRTVVQSRKRGASGAPQVDMKPQSIGYMHGGNHDLSPNGQQHHGRRTSALEFDNGSYDFGYDPRGGKRMRHNSSAGNHPGYDSGYYTHHNPNPRTIPEPMVSAAFSNGIPMTTSYPVHTQPAISGISMRPSMAAFPPLHPLDTQISPHSAGPNSASSTFSPGTSFSPGTRRSPLSAYQYPNTHHNIYGSPTHMNYQTTSAQQPMAQHGDMGLSLPLPGIDLGDIEK</sequence>
<feature type="compositionally biased region" description="Polar residues" evidence="6">
    <location>
        <begin position="325"/>
        <end position="337"/>
    </location>
</feature>
<keyword evidence="9" id="KW-1185">Reference proteome</keyword>
<keyword evidence="2" id="KW-0749">Sporulation</keyword>
<dbReference type="PANTHER" id="PTHR33572:SF18">
    <property type="entry name" value="SPORE DEVELOPMENT REGULATOR VOSA"/>
    <property type="match status" value="1"/>
</dbReference>
<dbReference type="RefSeq" id="XP_062732481.1">
    <property type="nucleotide sequence ID" value="XM_062879038.1"/>
</dbReference>
<keyword evidence="4" id="KW-0804">Transcription</keyword>
<evidence type="ECO:0000256" key="4">
    <source>
        <dbReference type="ARBA" id="ARBA00023163"/>
    </source>
</evidence>
<evidence type="ECO:0000256" key="2">
    <source>
        <dbReference type="ARBA" id="ARBA00022969"/>
    </source>
</evidence>
<evidence type="ECO:0000256" key="5">
    <source>
        <dbReference type="ARBA" id="ARBA00023242"/>
    </source>
</evidence>
<feature type="compositionally biased region" description="Low complexity" evidence="6">
    <location>
        <begin position="338"/>
        <end position="351"/>
    </location>
</feature>
<feature type="region of interest" description="Disordered" evidence="6">
    <location>
        <begin position="325"/>
        <end position="355"/>
    </location>
</feature>
<accession>A0ABR0FKJ2</accession>
<dbReference type="Gene3D" id="2.60.40.3960">
    <property type="entry name" value="Velvet domain"/>
    <property type="match status" value="1"/>
</dbReference>
<evidence type="ECO:0000256" key="1">
    <source>
        <dbReference type="ARBA" id="ARBA00004123"/>
    </source>
</evidence>
<dbReference type="Pfam" id="PF11754">
    <property type="entry name" value="Velvet"/>
    <property type="match status" value="2"/>
</dbReference>
<proteinExistence type="predicted"/>
<keyword evidence="5" id="KW-0539">Nucleus</keyword>
<comment type="subcellular location">
    <subcellularLocation>
        <location evidence="1">Nucleus</location>
    </subcellularLocation>
</comment>
<feature type="domain" description="Velvet" evidence="7">
    <location>
        <begin position="4"/>
        <end position="180"/>
    </location>
</feature>
<dbReference type="Proteomes" id="UP001322138">
    <property type="component" value="Unassembled WGS sequence"/>
</dbReference>
<evidence type="ECO:0000259" key="7">
    <source>
        <dbReference type="PROSITE" id="PS51821"/>
    </source>
</evidence>
<dbReference type="PANTHER" id="PTHR33572">
    <property type="entry name" value="SPORE DEVELOPMENT REGULATOR VOSA"/>
    <property type="match status" value="1"/>
</dbReference>
<gene>
    <name evidence="8" type="ORF">QC761_407550</name>
</gene>
<evidence type="ECO:0000313" key="8">
    <source>
        <dbReference type="EMBL" id="KAK4643505.1"/>
    </source>
</evidence>
<evidence type="ECO:0000313" key="9">
    <source>
        <dbReference type="Proteomes" id="UP001322138"/>
    </source>
</evidence>
<name>A0ABR0FKJ2_9PEZI</name>
<protein>
    <recommendedName>
        <fullName evidence="7">Velvet domain-containing protein</fullName>
    </recommendedName>
</protein>